<sequence>MKKIFCILAILMLVGSFISCDIQRFGKDNVYIEVIEPTDTTEDRLNSGEVITRYIYKQKAFDEEGKSVDVEFSAGKELREGAYLMLYVRNENEVTSYDEVKWDEIPNAAQVELENYYGGN</sequence>
<keyword evidence="3" id="KW-1185">Reference proteome</keyword>
<dbReference type="InterPro" id="IPR006542">
    <property type="entry name" value="DUF1093"/>
</dbReference>
<evidence type="ECO:0000313" key="3">
    <source>
        <dbReference type="Proteomes" id="UP000294545"/>
    </source>
</evidence>
<organism evidence="2 3">
    <name type="scientific">Natranaerovirga hydrolytica</name>
    <dbReference type="NCBI Taxonomy" id="680378"/>
    <lineage>
        <taxon>Bacteria</taxon>
        <taxon>Bacillati</taxon>
        <taxon>Bacillota</taxon>
        <taxon>Clostridia</taxon>
        <taxon>Lachnospirales</taxon>
        <taxon>Natranaerovirgaceae</taxon>
        <taxon>Natranaerovirga</taxon>
    </lineage>
</organism>
<evidence type="ECO:0000313" key="2">
    <source>
        <dbReference type="EMBL" id="TCK98042.1"/>
    </source>
</evidence>
<dbReference type="Pfam" id="PF06486">
    <property type="entry name" value="DUF1093"/>
    <property type="match status" value="1"/>
</dbReference>
<dbReference type="PANTHER" id="PTHR36433">
    <property type="entry name" value="HYPOTHETICAL CYTOSOLIC PROTEIN"/>
    <property type="match status" value="1"/>
</dbReference>
<dbReference type="AlphaFoldDB" id="A0A4R1MZN6"/>
<feature type="signal peptide" evidence="1">
    <location>
        <begin position="1"/>
        <end position="21"/>
    </location>
</feature>
<reference evidence="2 3" key="1">
    <citation type="submission" date="2019-03" db="EMBL/GenBank/DDBJ databases">
        <title>Genomic Encyclopedia of Type Strains, Phase IV (KMG-IV): sequencing the most valuable type-strain genomes for metagenomic binning, comparative biology and taxonomic classification.</title>
        <authorList>
            <person name="Goeker M."/>
        </authorList>
    </citation>
    <scope>NUCLEOTIDE SEQUENCE [LARGE SCALE GENOMIC DNA]</scope>
    <source>
        <strain evidence="2 3">DSM 24176</strain>
    </source>
</reference>
<gene>
    <name evidence="2" type="ORF">EDC19_0453</name>
</gene>
<dbReference type="PANTHER" id="PTHR36433:SF2">
    <property type="entry name" value="YXEA FAMILY PROTEIN"/>
    <property type="match status" value="1"/>
</dbReference>
<name>A0A4R1MZN6_9FIRM</name>
<evidence type="ECO:0000256" key="1">
    <source>
        <dbReference type="SAM" id="SignalP"/>
    </source>
</evidence>
<keyword evidence="1" id="KW-0732">Signal</keyword>
<dbReference type="PROSITE" id="PS51257">
    <property type="entry name" value="PROKAR_LIPOPROTEIN"/>
    <property type="match status" value="1"/>
</dbReference>
<dbReference type="InterPro" id="IPR036166">
    <property type="entry name" value="YxeA-like_sf"/>
</dbReference>
<dbReference type="RefSeq" id="WP_132279886.1">
    <property type="nucleotide sequence ID" value="NZ_SMGQ01000011.1"/>
</dbReference>
<dbReference type="NCBIfam" id="TIGR01655">
    <property type="entry name" value="yxeA_fam"/>
    <property type="match status" value="1"/>
</dbReference>
<feature type="chain" id="PRO_5039165098" evidence="1">
    <location>
        <begin position="22"/>
        <end position="120"/>
    </location>
</feature>
<dbReference type="SUPFAM" id="SSF159121">
    <property type="entry name" value="BC4932-like"/>
    <property type="match status" value="1"/>
</dbReference>
<dbReference type="Proteomes" id="UP000294545">
    <property type="component" value="Unassembled WGS sequence"/>
</dbReference>
<comment type="caution">
    <text evidence="2">The sequence shown here is derived from an EMBL/GenBank/DDBJ whole genome shotgun (WGS) entry which is preliminary data.</text>
</comment>
<proteinExistence type="predicted"/>
<accession>A0A4R1MZN6</accession>
<protein>
    <submittedName>
        <fullName evidence="2">Uncharacterized protein (TIGR01655 family)</fullName>
    </submittedName>
</protein>
<dbReference type="Gene3D" id="2.40.50.480">
    <property type="match status" value="1"/>
</dbReference>
<dbReference type="OrthoDB" id="8719215at2"/>
<dbReference type="EMBL" id="SMGQ01000011">
    <property type="protein sequence ID" value="TCK98042.1"/>
    <property type="molecule type" value="Genomic_DNA"/>
</dbReference>